<protein>
    <submittedName>
        <fullName evidence="2">Uncharacterized protein</fullName>
    </submittedName>
</protein>
<proteinExistence type="predicted"/>
<keyword evidence="3" id="KW-1185">Reference proteome</keyword>
<evidence type="ECO:0000313" key="3">
    <source>
        <dbReference type="Proteomes" id="UP001633002"/>
    </source>
</evidence>
<sequence length="209" mass="22385">MAEHSGSTDPTEQIDQVLQAISASSPIPSGQEVDTTLPTSCSVDPLAAVIAPTSPAAAHVNSTPAIHKPLRGSQSKKSSTPALSAIFPPTTRSAAGKKRRDQERGKKPKDHLLGSVAEAETQAKSDAEGPTEPRRSLWPGDMASISAHKDDGGASPTETLKKSFKTHCYIEHFAAFHVSLFDENGNEMLVTDEDKAGWDMLWRMESQVQ</sequence>
<organism evidence="2 3">
    <name type="scientific">Riccia sorocarpa</name>
    <dbReference type="NCBI Taxonomy" id="122646"/>
    <lineage>
        <taxon>Eukaryota</taxon>
        <taxon>Viridiplantae</taxon>
        <taxon>Streptophyta</taxon>
        <taxon>Embryophyta</taxon>
        <taxon>Marchantiophyta</taxon>
        <taxon>Marchantiopsida</taxon>
        <taxon>Marchantiidae</taxon>
        <taxon>Marchantiales</taxon>
        <taxon>Ricciaceae</taxon>
        <taxon>Riccia</taxon>
    </lineage>
</organism>
<feature type="region of interest" description="Disordered" evidence="1">
    <location>
        <begin position="54"/>
        <end position="156"/>
    </location>
</feature>
<name>A0ABD3GKS0_9MARC</name>
<feature type="compositionally biased region" description="Basic and acidic residues" evidence="1">
    <location>
        <begin position="121"/>
        <end position="135"/>
    </location>
</feature>
<reference evidence="2 3" key="1">
    <citation type="submission" date="2024-09" db="EMBL/GenBank/DDBJ databases">
        <title>Chromosome-scale assembly of Riccia sorocarpa.</title>
        <authorList>
            <person name="Paukszto L."/>
        </authorList>
    </citation>
    <scope>NUCLEOTIDE SEQUENCE [LARGE SCALE GENOMIC DNA]</scope>
    <source>
        <strain evidence="2">LP-2024</strain>
        <tissue evidence="2">Aerial parts of the thallus</tissue>
    </source>
</reference>
<feature type="region of interest" description="Disordered" evidence="1">
    <location>
        <begin position="1"/>
        <end position="36"/>
    </location>
</feature>
<comment type="caution">
    <text evidence="2">The sequence shown here is derived from an EMBL/GenBank/DDBJ whole genome shotgun (WGS) entry which is preliminary data.</text>
</comment>
<evidence type="ECO:0000313" key="2">
    <source>
        <dbReference type="EMBL" id="KAL3679266.1"/>
    </source>
</evidence>
<gene>
    <name evidence="2" type="ORF">R1sor_022222</name>
</gene>
<dbReference type="EMBL" id="JBJQOH010000007">
    <property type="protein sequence ID" value="KAL3679266.1"/>
    <property type="molecule type" value="Genomic_DNA"/>
</dbReference>
<dbReference type="AlphaFoldDB" id="A0ABD3GKS0"/>
<accession>A0ABD3GKS0</accession>
<evidence type="ECO:0000256" key="1">
    <source>
        <dbReference type="SAM" id="MobiDB-lite"/>
    </source>
</evidence>
<dbReference type="Proteomes" id="UP001633002">
    <property type="component" value="Unassembled WGS sequence"/>
</dbReference>
<feature type="compositionally biased region" description="Polar residues" evidence="1">
    <location>
        <begin position="72"/>
        <end position="82"/>
    </location>
</feature>